<comment type="caution">
    <text evidence="1">The sequence shown here is derived from an EMBL/GenBank/DDBJ whole genome shotgun (WGS) entry which is preliminary data.</text>
</comment>
<dbReference type="EMBL" id="CAKASE010000043">
    <property type="protein sequence ID" value="CAG9558820.1"/>
    <property type="molecule type" value="Genomic_DNA"/>
</dbReference>
<evidence type="ECO:0000313" key="1">
    <source>
        <dbReference type="EMBL" id="CAG9558820.1"/>
    </source>
</evidence>
<evidence type="ECO:0000313" key="2">
    <source>
        <dbReference type="Proteomes" id="UP000789524"/>
    </source>
</evidence>
<name>A0A8J2MLM9_9NEOP</name>
<dbReference type="AlphaFoldDB" id="A0A8J2MLM9"/>
<dbReference type="Proteomes" id="UP000789524">
    <property type="component" value="Unassembled WGS sequence"/>
</dbReference>
<accession>A0A8J2MLM9</accession>
<gene>
    <name evidence="1" type="ORF">DCHRY22_LOCUS807</name>
</gene>
<sequence length="69" mass="7964">MMIDREDYVIHLIFIRYLRLMGKGRHSSLVRRVTDYRPPSSPLVDLRQSSAVLGTSQFLGAQALNQLIY</sequence>
<reference evidence="1" key="1">
    <citation type="submission" date="2021-09" db="EMBL/GenBank/DDBJ databases">
        <authorList>
            <person name="Martin H S."/>
        </authorList>
    </citation>
    <scope>NUCLEOTIDE SEQUENCE</scope>
</reference>
<protein>
    <submittedName>
        <fullName evidence="1">(African queen) hypothetical protein</fullName>
    </submittedName>
</protein>
<proteinExistence type="predicted"/>
<organism evidence="1 2">
    <name type="scientific">Danaus chrysippus</name>
    <name type="common">African queen</name>
    <dbReference type="NCBI Taxonomy" id="151541"/>
    <lineage>
        <taxon>Eukaryota</taxon>
        <taxon>Metazoa</taxon>
        <taxon>Ecdysozoa</taxon>
        <taxon>Arthropoda</taxon>
        <taxon>Hexapoda</taxon>
        <taxon>Insecta</taxon>
        <taxon>Pterygota</taxon>
        <taxon>Neoptera</taxon>
        <taxon>Endopterygota</taxon>
        <taxon>Lepidoptera</taxon>
        <taxon>Glossata</taxon>
        <taxon>Ditrysia</taxon>
        <taxon>Papilionoidea</taxon>
        <taxon>Nymphalidae</taxon>
        <taxon>Danainae</taxon>
        <taxon>Danaini</taxon>
        <taxon>Danaina</taxon>
        <taxon>Danaus</taxon>
        <taxon>Anosia</taxon>
    </lineage>
</organism>
<keyword evidence="2" id="KW-1185">Reference proteome</keyword>